<dbReference type="RefSeq" id="WP_185395451.1">
    <property type="nucleotide sequence ID" value="NZ_JAASTZ010000002.1"/>
</dbReference>
<dbReference type="PROSITE" id="PS51101">
    <property type="entry name" value="PTS_EIIB_TYPE_4"/>
    <property type="match status" value="1"/>
</dbReference>
<comment type="caution">
    <text evidence="9">The sequence shown here is derived from an EMBL/GenBank/DDBJ whole genome shotgun (WGS) entry which is preliminary data.</text>
</comment>
<keyword evidence="10" id="KW-1185">Reference proteome</keyword>
<sequence length="151" mass="16702">MFIRVDDRLVHGQVVTAWIKQLNAKKIFVVDDLAASNPIISKALIMATPKHVELVIKNVEDAKTSIAELNEAETMIITKAPVNVSALVDANEKFDWTINVGNIGMAKGREKYAQTVHLDEENLAAINSLKTKSNVEIFMQTVPGQSINKFD</sequence>
<organism evidence="9 10">
    <name type="scientific">Listeria immobilis</name>
    <dbReference type="NCBI Taxonomy" id="2713502"/>
    <lineage>
        <taxon>Bacteria</taxon>
        <taxon>Bacillati</taxon>
        <taxon>Bacillota</taxon>
        <taxon>Bacilli</taxon>
        <taxon>Bacillales</taxon>
        <taxon>Listeriaceae</taxon>
        <taxon>Listeria</taxon>
    </lineage>
</organism>
<keyword evidence="7" id="KW-0418">Kinase</keyword>
<dbReference type="Proteomes" id="UP000587800">
    <property type="component" value="Unassembled WGS sequence"/>
</dbReference>
<protein>
    <submittedName>
        <fullName evidence="9">PTS sugar transporter subunit IIB</fullName>
    </submittedName>
</protein>
<name>A0ABR6SSX2_9LIST</name>
<dbReference type="SUPFAM" id="SSF52728">
    <property type="entry name" value="PTS IIb component"/>
    <property type="match status" value="1"/>
</dbReference>
<evidence type="ECO:0000259" key="8">
    <source>
        <dbReference type="PROSITE" id="PS51101"/>
    </source>
</evidence>
<evidence type="ECO:0000256" key="5">
    <source>
        <dbReference type="ARBA" id="ARBA00022679"/>
    </source>
</evidence>
<evidence type="ECO:0000256" key="7">
    <source>
        <dbReference type="ARBA" id="ARBA00022777"/>
    </source>
</evidence>
<dbReference type="Pfam" id="PF03830">
    <property type="entry name" value="PTSIIB_sorb"/>
    <property type="match status" value="1"/>
</dbReference>
<evidence type="ECO:0000313" key="9">
    <source>
        <dbReference type="EMBL" id="MBC1508560.1"/>
    </source>
</evidence>
<keyword evidence="5" id="KW-0808">Transferase</keyword>
<evidence type="ECO:0000256" key="2">
    <source>
        <dbReference type="ARBA" id="ARBA00022448"/>
    </source>
</evidence>
<evidence type="ECO:0000256" key="4">
    <source>
        <dbReference type="ARBA" id="ARBA00022597"/>
    </source>
</evidence>
<dbReference type="InterPro" id="IPR004720">
    <property type="entry name" value="PTS_IIB_sorbose-sp"/>
</dbReference>
<evidence type="ECO:0000313" key="10">
    <source>
        <dbReference type="Proteomes" id="UP000587800"/>
    </source>
</evidence>
<dbReference type="InterPro" id="IPR036667">
    <property type="entry name" value="PTS_IIB_sorbose-sp_sf"/>
</dbReference>
<proteinExistence type="predicted"/>
<keyword evidence="2" id="KW-0813">Transport</keyword>
<dbReference type="EMBL" id="JAASUB010000002">
    <property type="protein sequence ID" value="MBC1508560.1"/>
    <property type="molecule type" value="Genomic_DNA"/>
</dbReference>
<dbReference type="Gene3D" id="3.40.35.10">
    <property type="entry name" value="Phosphotransferase system, sorbose subfamily IIB component"/>
    <property type="match status" value="1"/>
</dbReference>
<evidence type="ECO:0000256" key="1">
    <source>
        <dbReference type="ARBA" id="ARBA00004496"/>
    </source>
</evidence>
<accession>A0ABR6SSX2</accession>
<reference evidence="9 10" key="1">
    <citation type="submission" date="2020-03" db="EMBL/GenBank/DDBJ databases">
        <title>Soil Listeria distribution.</title>
        <authorList>
            <person name="Liao J."/>
            <person name="Wiedmann M."/>
        </authorList>
    </citation>
    <scope>NUCLEOTIDE SEQUENCE [LARGE SCALE GENOMIC DNA]</scope>
    <source>
        <strain evidence="9 10">FSL L7-1515</strain>
    </source>
</reference>
<feature type="domain" description="PTS EIIB type-4" evidence="8">
    <location>
        <begin position="1"/>
        <end position="151"/>
    </location>
</feature>
<evidence type="ECO:0000256" key="3">
    <source>
        <dbReference type="ARBA" id="ARBA00022490"/>
    </source>
</evidence>
<keyword evidence="3" id="KW-0963">Cytoplasm</keyword>
<keyword evidence="6" id="KW-0598">Phosphotransferase system</keyword>
<comment type="subcellular location">
    <subcellularLocation>
        <location evidence="1">Cytoplasm</location>
    </subcellularLocation>
</comment>
<gene>
    <name evidence="9" type="ORF">HCJ59_01360</name>
</gene>
<evidence type="ECO:0000256" key="6">
    <source>
        <dbReference type="ARBA" id="ARBA00022683"/>
    </source>
</evidence>
<keyword evidence="4 9" id="KW-0762">Sugar transport</keyword>